<accession>A0ABR6JE66</accession>
<keyword evidence="2" id="KW-0813">Transport</keyword>
<dbReference type="InterPro" id="IPR003593">
    <property type="entry name" value="AAA+_ATPase"/>
</dbReference>
<keyword evidence="3" id="KW-0547">Nucleotide-binding</keyword>
<dbReference type="EMBL" id="JACIHP010000008">
    <property type="protein sequence ID" value="MBB4493133.1"/>
    <property type="molecule type" value="Genomic_DNA"/>
</dbReference>
<evidence type="ECO:0000313" key="8">
    <source>
        <dbReference type="Proteomes" id="UP000534590"/>
    </source>
</evidence>
<evidence type="ECO:0000256" key="4">
    <source>
        <dbReference type="ARBA" id="ARBA00022840"/>
    </source>
</evidence>
<dbReference type="InterPro" id="IPR050166">
    <property type="entry name" value="ABC_transporter_ATP-bind"/>
</dbReference>
<evidence type="ECO:0000256" key="1">
    <source>
        <dbReference type="ARBA" id="ARBA00005417"/>
    </source>
</evidence>
<proteinExistence type="inferred from homology"/>
<evidence type="ECO:0000313" key="7">
    <source>
        <dbReference type="EMBL" id="MBB4493133.1"/>
    </source>
</evidence>
<evidence type="ECO:0000256" key="3">
    <source>
        <dbReference type="ARBA" id="ARBA00022741"/>
    </source>
</evidence>
<evidence type="ECO:0000256" key="5">
    <source>
        <dbReference type="SAM" id="MobiDB-lite"/>
    </source>
</evidence>
<dbReference type="SMART" id="SM00382">
    <property type="entry name" value="AAA"/>
    <property type="match status" value="1"/>
</dbReference>
<dbReference type="InterPro" id="IPR027417">
    <property type="entry name" value="P-loop_NTPase"/>
</dbReference>
<evidence type="ECO:0000256" key="2">
    <source>
        <dbReference type="ARBA" id="ARBA00022448"/>
    </source>
</evidence>
<keyword evidence="8" id="KW-1185">Reference proteome</keyword>
<feature type="region of interest" description="Disordered" evidence="5">
    <location>
        <begin position="20"/>
        <end position="39"/>
    </location>
</feature>
<protein>
    <submittedName>
        <fullName evidence="7">NitT/TauT family transport system ATP-binding protein</fullName>
    </submittedName>
</protein>
<dbReference type="GO" id="GO:0005524">
    <property type="term" value="F:ATP binding"/>
    <property type="evidence" value="ECO:0007669"/>
    <property type="project" value="UniProtKB-KW"/>
</dbReference>
<dbReference type="PROSITE" id="PS50893">
    <property type="entry name" value="ABC_TRANSPORTER_2"/>
    <property type="match status" value="1"/>
</dbReference>
<dbReference type="Gene3D" id="3.40.50.300">
    <property type="entry name" value="P-loop containing nucleotide triphosphate hydrolases"/>
    <property type="match status" value="1"/>
</dbReference>
<dbReference type="SUPFAM" id="SSF52540">
    <property type="entry name" value="P-loop containing nucleoside triphosphate hydrolases"/>
    <property type="match status" value="1"/>
</dbReference>
<dbReference type="InterPro" id="IPR003439">
    <property type="entry name" value="ABC_transporter-like_ATP-bd"/>
</dbReference>
<gene>
    <name evidence="7" type="ORF">GGE40_004985</name>
</gene>
<comment type="caution">
    <text evidence="7">The sequence shown here is derived from an EMBL/GenBank/DDBJ whole genome shotgun (WGS) entry which is preliminary data.</text>
</comment>
<dbReference type="PANTHER" id="PTHR42788">
    <property type="entry name" value="TAURINE IMPORT ATP-BINDING PROTEIN-RELATED"/>
    <property type="match status" value="1"/>
</dbReference>
<comment type="similarity">
    <text evidence="1">Belongs to the ABC transporter superfamily.</text>
</comment>
<dbReference type="CDD" id="cd03293">
    <property type="entry name" value="ABC_NrtD_SsuB_transporters"/>
    <property type="match status" value="1"/>
</dbReference>
<dbReference type="PANTHER" id="PTHR42788:SF19">
    <property type="entry name" value="ALIPHATIC SULFONATES IMPORT ATP-BINDING PROTEIN SSUB 2"/>
    <property type="match status" value="1"/>
</dbReference>
<dbReference type="Proteomes" id="UP000534590">
    <property type="component" value="Unassembled WGS sequence"/>
</dbReference>
<dbReference type="Pfam" id="PF00005">
    <property type="entry name" value="ABC_tran"/>
    <property type="match status" value="1"/>
</dbReference>
<organism evidence="7 8">
    <name type="scientific">Agrobacterium radiobacter</name>
    <dbReference type="NCBI Taxonomy" id="362"/>
    <lineage>
        <taxon>Bacteria</taxon>
        <taxon>Pseudomonadati</taxon>
        <taxon>Pseudomonadota</taxon>
        <taxon>Alphaproteobacteria</taxon>
        <taxon>Hyphomicrobiales</taxon>
        <taxon>Rhizobiaceae</taxon>
        <taxon>Rhizobium/Agrobacterium group</taxon>
        <taxon>Agrobacterium</taxon>
        <taxon>Agrobacterium tumefaciens complex</taxon>
    </lineage>
</organism>
<feature type="domain" description="ABC transporter" evidence="6">
    <location>
        <begin position="43"/>
        <end position="274"/>
    </location>
</feature>
<sequence>MGEPWSSRFSVIRDAPVRQGHAMTLPPVSKMPASKEGRKRPLVSMQDVSKQFSNGTLALSGVSMTIENGEFVSLLGPSGCGKSTALRIIAGLGSATSGRIDWPSSRINSKGLPDGDISFVFQEPTLMPWQTVFGNVHLPLKLKGISKNAAKDDVAKALETVGLSDFADAYPRELSGGMKMRTSIARALVTKPKLLLMDEPFAALDEITRQKLNDDVLRLWKQTGIAVVFVTHSVFESAYLSNRIVIMRPRPGRVHADFPLVTSLERDAHYRTSEEYRQACEKVSNMLIEAMDGGGHS</sequence>
<reference evidence="7 8" key="1">
    <citation type="submission" date="2020-08" db="EMBL/GenBank/DDBJ databases">
        <title>Genomic Encyclopedia of Type Strains, Phase IV (KMG-V): Genome sequencing to study the core and pangenomes of soil and plant-associated prokaryotes.</title>
        <authorList>
            <person name="Whitman W."/>
        </authorList>
    </citation>
    <scope>NUCLEOTIDE SEQUENCE [LARGE SCALE GENOMIC DNA]</scope>
    <source>
        <strain evidence="7 8">SEMIA 461</strain>
    </source>
</reference>
<evidence type="ECO:0000259" key="6">
    <source>
        <dbReference type="PROSITE" id="PS50893"/>
    </source>
</evidence>
<keyword evidence="4 7" id="KW-0067">ATP-binding</keyword>
<name>A0ABR6JE66_AGRRD</name>